<dbReference type="EMBL" id="CAKOGL010000008">
    <property type="protein sequence ID" value="CAH2089405.1"/>
    <property type="molecule type" value="Genomic_DNA"/>
</dbReference>
<keyword evidence="3" id="KW-1185">Reference proteome</keyword>
<gene>
    <name evidence="2" type="ORF">EEDITHA_LOCUS5460</name>
</gene>
<proteinExistence type="predicted"/>
<evidence type="ECO:0000256" key="1">
    <source>
        <dbReference type="SAM" id="MobiDB-lite"/>
    </source>
</evidence>
<accession>A0AAU9TY12</accession>
<sequence>MLIRASEQQVSGVIDSSRRPPSEACASRLASFGPSTGVSTGLRDSGAPPLHMRSEQPTTPLPLIVSRKRRLNKSHRKTTPCYALSQPTYRL</sequence>
<feature type="compositionally biased region" description="Basic residues" evidence="1">
    <location>
        <begin position="66"/>
        <end position="78"/>
    </location>
</feature>
<dbReference type="Proteomes" id="UP001153954">
    <property type="component" value="Unassembled WGS sequence"/>
</dbReference>
<evidence type="ECO:0000313" key="3">
    <source>
        <dbReference type="Proteomes" id="UP001153954"/>
    </source>
</evidence>
<feature type="compositionally biased region" description="Polar residues" evidence="1">
    <location>
        <begin position="1"/>
        <end position="11"/>
    </location>
</feature>
<dbReference type="AlphaFoldDB" id="A0AAU9TY12"/>
<comment type="caution">
    <text evidence="2">The sequence shown here is derived from an EMBL/GenBank/DDBJ whole genome shotgun (WGS) entry which is preliminary data.</text>
</comment>
<reference evidence="2" key="1">
    <citation type="submission" date="2022-03" db="EMBL/GenBank/DDBJ databases">
        <authorList>
            <person name="Tunstrom K."/>
        </authorList>
    </citation>
    <scope>NUCLEOTIDE SEQUENCE</scope>
</reference>
<protein>
    <submittedName>
        <fullName evidence="2">Uncharacterized protein</fullName>
    </submittedName>
</protein>
<evidence type="ECO:0000313" key="2">
    <source>
        <dbReference type="EMBL" id="CAH2089405.1"/>
    </source>
</evidence>
<feature type="region of interest" description="Disordered" evidence="1">
    <location>
        <begin position="1"/>
        <end position="91"/>
    </location>
</feature>
<name>A0AAU9TY12_EUPED</name>
<organism evidence="2 3">
    <name type="scientific">Euphydryas editha</name>
    <name type="common">Edith's checkerspot</name>
    <dbReference type="NCBI Taxonomy" id="104508"/>
    <lineage>
        <taxon>Eukaryota</taxon>
        <taxon>Metazoa</taxon>
        <taxon>Ecdysozoa</taxon>
        <taxon>Arthropoda</taxon>
        <taxon>Hexapoda</taxon>
        <taxon>Insecta</taxon>
        <taxon>Pterygota</taxon>
        <taxon>Neoptera</taxon>
        <taxon>Endopterygota</taxon>
        <taxon>Lepidoptera</taxon>
        <taxon>Glossata</taxon>
        <taxon>Ditrysia</taxon>
        <taxon>Papilionoidea</taxon>
        <taxon>Nymphalidae</taxon>
        <taxon>Nymphalinae</taxon>
        <taxon>Euphydryas</taxon>
    </lineage>
</organism>